<protein>
    <submittedName>
        <fullName evidence="14">SEFIR domain-containing protein</fullName>
    </submittedName>
</protein>
<dbReference type="InterPro" id="IPR039465">
    <property type="entry name" value="IL-17_rcpt-like"/>
</dbReference>
<proteinExistence type="predicted"/>
<evidence type="ECO:0000256" key="2">
    <source>
        <dbReference type="ARBA" id="ARBA00022475"/>
    </source>
</evidence>
<dbReference type="PANTHER" id="PTHR15583:SF20">
    <property type="entry name" value="INTERLEUKIN CYTOKINE RECEPTOR-RELATED PROTEIN 1"/>
    <property type="match status" value="1"/>
</dbReference>
<evidence type="ECO:0000313" key="14">
    <source>
        <dbReference type="WBParaSite" id="MBELARI_LOCUS8544"/>
    </source>
</evidence>
<dbReference type="Pfam" id="PF08357">
    <property type="entry name" value="SEFIR"/>
    <property type="match status" value="1"/>
</dbReference>
<evidence type="ECO:0000256" key="6">
    <source>
        <dbReference type="ARBA" id="ARBA00023136"/>
    </source>
</evidence>
<dbReference type="InterPro" id="IPR038683">
    <property type="entry name" value="IL17RA/B_FnIII-like_1_sf"/>
</dbReference>
<comment type="subcellular location">
    <subcellularLocation>
        <location evidence="1">Cell membrane</location>
        <topology evidence="1">Single-pass type I membrane protein</topology>
    </subcellularLocation>
</comment>
<dbReference type="Gene3D" id="3.40.50.11530">
    <property type="match status" value="1"/>
</dbReference>
<dbReference type="PANTHER" id="PTHR15583">
    <property type="entry name" value="INTERLEUKIN-17 RECEPTOR"/>
    <property type="match status" value="1"/>
</dbReference>
<evidence type="ECO:0000256" key="11">
    <source>
        <dbReference type="SAM" id="SignalP"/>
    </source>
</evidence>
<keyword evidence="5 10" id="KW-1133">Transmembrane helix</keyword>
<feature type="chain" id="PRO_5042096196" evidence="11">
    <location>
        <begin position="19"/>
        <end position="770"/>
    </location>
</feature>
<evidence type="ECO:0000256" key="3">
    <source>
        <dbReference type="ARBA" id="ARBA00022692"/>
    </source>
</evidence>
<keyword evidence="8" id="KW-0325">Glycoprotein</keyword>
<feature type="transmembrane region" description="Helical" evidence="10">
    <location>
        <begin position="353"/>
        <end position="377"/>
    </location>
</feature>
<evidence type="ECO:0000256" key="7">
    <source>
        <dbReference type="ARBA" id="ARBA00023170"/>
    </source>
</evidence>
<feature type="region of interest" description="Disordered" evidence="9">
    <location>
        <begin position="693"/>
        <end position="714"/>
    </location>
</feature>
<dbReference type="PROSITE" id="PS51534">
    <property type="entry name" value="SEFIR"/>
    <property type="match status" value="1"/>
</dbReference>
<dbReference type="GO" id="GO:0005886">
    <property type="term" value="C:plasma membrane"/>
    <property type="evidence" value="ECO:0007669"/>
    <property type="project" value="UniProtKB-SubCell"/>
</dbReference>
<keyword evidence="2" id="KW-1003">Cell membrane</keyword>
<reference evidence="14" key="1">
    <citation type="submission" date="2024-02" db="UniProtKB">
        <authorList>
            <consortium name="WormBaseParasite"/>
        </authorList>
    </citation>
    <scope>IDENTIFICATION</scope>
</reference>
<name>A0AAF3FMZ6_9BILA</name>
<organism evidence="13 14">
    <name type="scientific">Mesorhabditis belari</name>
    <dbReference type="NCBI Taxonomy" id="2138241"/>
    <lineage>
        <taxon>Eukaryota</taxon>
        <taxon>Metazoa</taxon>
        <taxon>Ecdysozoa</taxon>
        <taxon>Nematoda</taxon>
        <taxon>Chromadorea</taxon>
        <taxon>Rhabditida</taxon>
        <taxon>Rhabditina</taxon>
        <taxon>Rhabditomorpha</taxon>
        <taxon>Rhabditoidea</taxon>
        <taxon>Rhabditidae</taxon>
        <taxon>Mesorhabditinae</taxon>
        <taxon>Mesorhabditis</taxon>
    </lineage>
</organism>
<feature type="domain" description="SEFIR" evidence="12">
    <location>
        <begin position="413"/>
        <end position="555"/>
    </location>
</feature>
<evidence type="ECO:0000259" key="12">
    <source>
        <dbReference type="PROSITE" id="PS51534"/>
    </source>
</evidence>
<dbReference type="AlphaFoldDB" id="A0AAF3FMZ6"/>
<evidence type="ECO:0000313" key="13">
    <source>
        <dbReference type="Proteomes" id="UP000887575"/>
    </source>
</evidence>
<evidence type="ECO:0000256" key="5">
    <source>
        <dbReference type="ARBA" id="ARBA00022989"/>
    </source>
</evidence>
<dbReference type="Proteomes" id="UP000887575">
    <property type="component" value="Unassembled WGS sequence"/>
</dbReference>
<dbReference type="Pfam" id="PF23608">
    <property type="entry name" value="Ig_ILCR1"/>
    <property type="match status" value="1"/>
</dbReference>
<evidence type="ECO:0000256" key="1">
    <source>
        <dbReference type="ARBA" id="ARBA00004251"/>
    </source>
</evidence>
<dbReference type="Gene3D" id="2.60.40.2160">
    <property type="entry name" value="Interleukin-17 receptor A/B, fibronectin-III-like domain 1"/>
    <property type="match status" value="1"/>
</dbReference>
<feature type="region of interest" description="Disordered" evidence="9">
    <location>
        <begin position="156"/>
        <end position="177"/>
    </location>
</feature>
<dbReference type="InterPro" id="IPR013568">
    <property type="entry name" value="SEFIR_dom"/>
</dbReference>
<keyword evidence="7" id="KW-0675">Receptor</keyword>
<sequence>MIFSLLYLLAQFVILVDAQNNFHPDCADPHNKEISCSVHVVSCEEELLLPVNDGDEPPEAHDVRVEPFARATKHKHQLHVDISWQMPPSNNSFRIRAFELEVESGDGGENRCFLFNVSNFGWTEDSASPRFHFSSESLFEFSHVYSIHLRSLPMSKNKKSQVSRNATMPSNPDLEQDDRTNITAWCKKHSDPQASKWTAAFRRIFLHSLARTIQVEFVGAPQQYCFEAYEVRLKDESGMELAHSHIVEAKDMKNETIGGKVMFFGEYNFTGLEVETDYIPSVIPVERSSDRRCLCPTQNENPYDNQIVCSCIAADWKKVRLARIDKLPSSPCPECVKNGTLDNKPPKSDHKTLSVLIVVAVLALILLVLVYYLFVFYRRQRRRGKALRFHFKNVDNNVIGTAEPNQPLIYNSCLSVLIVYSHDCAFHEAAIHAFAEVLRDTFGLQVHIDQWDQEAIEENVNTYINSSIVKADKVIIVNSIGAYMRTKARHQKMEPLERIPQGPLDRLFDLQIDLALQHARVISVRFPYTQSSCTLYALSPLLQYTIPDNLGLLVSSLTECTLRSDPRLSGFDPNLSKLNAAVSRMNHYQESDPSWFEKSHHRIQPYSITMEMNRFNDSGLGDTFNSERNKAQINGMSIEEVAKETETTSLLSEQQANVHEVIPEEPSGCSTPRHEISDSAYLSGRIDSVIPTACTSDADNRSSGSDRPDDPIISLENSSKKTVLQNVPLSMNGERIENIEAGKKLREIGGKDPGGDSGMITSEFHPTILQ</sequence>
<evidence type="ECO:0000256" key="9">
    <source>
        <dbReference type="SAM" id="MobiDB-lite"/>
    </source>
</evidence>
<accession>A0AAF3FMZ6</accession>
<feature type="region of interest" description="Disordered" evidence="9">
    <location>
        <begin position="746"/>
        <end position="770"/>
    </location>
</feature>
<keyword evidence="4 11" id="KW-0732">Signal</keyword>
<keyword evidence="6 10" id="KW-0472">Membrane</keyword>
<evidence type="ECO:0000256" key="10">
    <source>
        <dbReference type="SAM" id="Phobius"/>
    </source>
</evidence>
<keyword evidence="13" id="KW-1185">Reference proteome</keyword>
<evidence type="ECO:0000256" key="4">
    <source>
        <dbReference type="ARBA" id="ARBA00022729"/>
    </source>
</evidence>
<dbReference type="GO" id="GO:0030368">
    <property type="term" value="F:interleukin-17 receptor activity"/>
    <property type="evidence" value="ECO:0007669"/>
    <property type="project" value="InterPro"/>
</dbReference>
<feature type="compositionally biased region" description="Basic and acidic residues" evidence="9">
    <location>
        <begin position="698"/>
        <end position="710"/>
    </location>
</feature>
<evidence type="ECO:0000256" key="8">
    <source>
        <dbReference type="ARBA" id="ARBA00023180"/>
    </source>
</evidence>
<dbReference type="WBParaSite" id="MBELARI_LOCUS8544">
    <property type="protein sequence ID" value="MBELARI_LOCUS8544"/>
    <property type="gene ID" value="MBELARI_LOCUS8544"/>
</dbReference>
<keyword evidence="3 10" id="KW-0812">Transmembrane</keyword>
<dbReference type="Pfam" id="PF25519">
    <property type="entry name" value="ILCR1_N"/>
    <property type="match status" value="1"/>
</dbReference>
<feature type="signal peptide" evidence="11">
    <location>
        <begin position="1"/>
        <end position="18"/>
    </location>
</feature>
<dbReference type="InterPro" id="IPR057066">
    <property type="entry name" value="Ig_ILCR1"/>
</dbReference>